<feature type="domain" description="Putative exodeoxyribonuclease 8 PDDEXK-like" evidence="1">
    <location>
        <begin position="29"/>
        <end position="283"/>
    </location>
</feature>
<reference evidence="2 3" key="1">
    <citation type="submission" date="2019-03" db="EMBL/GenBank/DDBJ databases">
        <title>Complete genome sequence of two outbreak-associated Acinetobacter haemolyticus strains.</title>
        <authorList>
            <person name="Bai L."/>
            <person name="Zhang S.-C."/>
            <person name="Deng Y."/>
            <person name="Song C.-C."/>
            <person name="Kang G.-B."/>
            <person name="Dong Y."/>
            <person name="Wang Y."/>
            <person name="Gao F."/>
            <person name="Huang H."/>
        </authorList>
    </citation>
    <scope>NUCLEOTIDE SEQUENCE [LARGE SCALE GENOMIC DNA]</scope>
    <source>
        <strain evidence="2 3">TJR01</strain>
    </source>
</reference>
<dbReference type="AlphaFoldDB" id="A0A4V1ASI2"/>
<name>A0A4V1ASI2_ACIHA</name>
<dbReference type="Gene3D" id="3.90.320.10">
    <property type="match status" value="1"/>
</dbReference>
<evidence type="ECO:0000313" key="3">
    <source>
        <dbReference type="Proteomes" id="UP000294395"/>
    </source>
</evidence>
<proteinExistence type="predicted"/>
<dbReference type="EMBL" id="CP038009">
    <property type="protein sequence ID" value="QBQ15589.1"/>
    <property type="molecule type" value="Genomic_DNA"/>
</dbReference>
<dbReference type="InterPro" id="IPR024432">
    <property type="entry name" value="Put_RecE_PDDEXK-like_dom"/>
</dbReference>
<dbReference type="Pfam" id="PF12684">
    <property type="entry name" value="DUF3799"/>
    <property type="match status" value="1"/>
</dbReference>
<organism evidence="2 3">
    <name type="scientific">Acinetobacter haemolyticus</name>
    <dbReference type="NCBI Taxonomy" id="29430"/>
    <lineage>
        <taxon>Bacteria</taxon>
        <taxon>Pseudomonadati</taxon>
        <taxon>Pseudomonadota</taxon>
        <taxon>Gammaproteobacteria</taxon>
        <taxon>Moraxellales</taxon>
        <taxon>Moraxellaceae</taxon>
        <taxon>Acinetobacter</taxon>
    </lineage>
</organism>
<evidence type="ECO:0000313" key="2">
    <source>
        <dbReference type="EMBL" id="QBQ15589.1"/>
    </source>
</evidence>
<gene>
    <name evidence="2" type="ORF">AHTJR_04570</name>
</gene>
<evidence type="ECO:0000259" key="1">
    <source>
        <dbReference type="Pfam" id="PF12684"/>
    </source>
</evidence>
<dbReference type="Proteomes" id="UP000294395">
    <property type="component" value="Chromosome"/>
</dbReference>
<dbReference type="RefSeq" id="WP_134251728.1">
    <property type="nucleotide sequence ID" value="NZ_CP038009.1"/>
</dbReference>
<accession>A0A4V1ASI2</accession>
<sequence length="308" mass="35186">MNSLVTIAQEDILIADMSNDEYHARPEYSSSQLKDLLRSAAHFYSYNIAKEHERESKKHLDFGTLAHTLFLEPEKFEAEFVVLPADAPKPPTDVMRNAKNPSSDSLARIEWWDEWQAKNGLKITISEEQLAGAKRIVQSLQGLSMYGVMLNNPGMAEASIFFTDPIYDLQLRIRPDYHIIPCDAFPNGLIIDVKTANDARPMAFSKACGNFAYDLSAAMYREGFQQYYKTENKPDFIYLVGESDAPFVGKQYKASDLFLSVGETRYRKAKELLAESKLMNEWQGYSLELEEIFLPSYLTKQALEHDFK</sequence>
<dbReference type="InterPro" id="IPR011604">
    <property type="entry name" value="PDDEXK-like_dom_sf"/>
</dbReference>
<protein>
    <recommendedName>
        <fullName evidence="1">Putative exodeoxyribonuclease 8 PDDEXK-like domain-containing protein</fullName>
    </recommendedName>
</protein>